<proteinExistence type="predicted"/>
<keyword evidence="1" id="KW-1133">Transmembrane helix</keyword>
<evidence type="ECO:0000313" key="2">
    <source>
        <dbReference type="EMBL" id="TDU31019.1"/>
    </source>
</evidence>
<dbReference type="EMBL" id="SOBT01000008">
    <property type="protein sequence ID" value="TDU31019.1"/>
    <property type="molecule type" value="Genomic_DNA"/>
</dbReference>
<organism evidence="2 3">
    <name type="scientific">Panacagrimonas perspica</name>
    <dbReference type="NCBI Taxonomy" id="381431"/>
    <lineage>
        <taxon>Bacteria</taxon>
        <taxon>Pseudomonadati</taxon>
        <taxon>Pseudomonadota</taxon>
        <taxon>Gammaproteobacteria</taxon>
        <taxon>Nevskiales</taxon>
        <taxon>Nevskiaceae</taxon>
        <taxon>Panacagrimonas</taxon>
    </lineage>
</organism>
<protein>
    <submittedName>
        <fullName evidence="2">Uncharacterized protein</fullName>
    </submittedName>
</protein>
<name>A0A4R7PBN4_9GAMM</name>
<keyword evidence="3" id="KW-1185">Reference proteome</keyword>
<evidence type="ECO:0000313" key="3">
    <source>
        <dbReference type="Proteomes" id="UP000295341"/>
    </source>
</evidence>
<keyword evidence="1" id="KW-0472">Membrane</keyword>
<gene>
    <name evidence="2" type="ORF">DFR24_0377</name>
</gene>
<comment type="caution">
    <text evidence="2">The sequence shown here is derived from an EMBL/GenBank/DDBJ whole genome shotgun (WGS) entry which is preliminary data.</text>
</comment>
<accession>A0A4R7PBN4</accession>
<evidence type="ECO:0000256" key="1">
    <source>
        <dbReference type="SAM" id="Phobius"/>
    </source>
</evidence>
<dbReference type="AlphaFoldDB" id="A0A4R7PBN4"/>
<keyword evidence="1" id="KW-0812">Transmembrane</keyword>
<sequence>MVSPIIAGLSETQFWTLALAILVSGASSFFSALIGSYAAKRGEHLATKADMDALRKQLADTTQITEQIKSDIEYSLARRKELETHKRVKLEQYCQSLYEAADSLSLEMNQKFFGSEAQADGHAFSRSSMLQKLYFPELAAQHAAFGVACADFRSWIVRGMEDKLSKMQAGNPSPLVGQEIMSEYAAMLKGVNFAVFAIEQEVVTIASELNAILSNSAQPAFSGDVVASNSLR</sequence>
<feature type="transmembrane region" description="Helical" evidence="1">
    <location>
        <begin position="14"/>
        <end position="39"/>
    </location>
</feature>
<dbReference type="Proteomes" id="UP000295341">
    <property type="component" value="Unassembled WGS sequence"/>
</dbReference>
<reference evidence="2 3" key="1">
    <citation type="submission" date="2019-03" db="EMBL/GenBank/DDBJ databases">
        <title>Genomic Encyclopedia of Type Strains, Phase IV (KMG-IV): sequencing the most valuable type-strain genomes for metagenomic binning, comparative biology and taxonomic classification.</title>
        <authorList>
            <person name="Goeker M."/>
        </authorList>
    </citation>
    <scope>NUCLEOTIDE SEQUENCE [LARGE SCALE GENOMIC DNA]</scope>
    <source>
        <strain evidence="2 3">DSM 26377</strain>
    </source>
</reference>